<dbReference type="InterPro" id="IPR050412">
    <property type="entry name" value="Ig-like_Receptors_ImmuneReg"/>
</dbReference>
<keyword evidence="5" id="KW-0812">Transmembrane</keyword>
<protein>
    <recommendedName>
        <fullName evidence="6">Ig-like domain-containing protein</fullName>
    </recommendedName>
</protein>
<evidence type="ECO:0000256" key="2">
    <source>
        <dbReference type="ARBA" id="ARBA00023157"/>
    </source>
</evidence>
<sequence>PPPKTSIWAVPGSVISIGSDVTVFCRTPPGVTHVRLTHYVLNGKWFDRAPQGVQEVFEFSLQNMTHTSAGTYHCDYTKEGEWSQNSDHLELVVTESSTSDYRLENCIRLFMAVILLLGLGALLLDAWKSRKEPMGPLESPKLKA</sequence>
<reference evidence="7 8" key="1">
    <citation type="journal article" date="2023" name="bioRxiv">
        <title>Conserved and derived expression patterns and positive selection on dental genes reveal complex evolutionary context of ever-growing rodent molars.</title>
        <authorList>
            <person name="Calamari Z.T."/>
            <person name="Song A."/>
            <person name="Cohen E."/>
            <person name="Akter M."/>
            <person name="Roy R.D."/>
            <person name="Hallikas O."/>
            <person name="Christensen M.M."/>
            <person name="Li P."/>
            <person name="Marangoni P."/>
            <person name="Jernvall J."/>
            <person name="Klein O.D."/>
        </authorList>
    </citation>
    <scope>NUCLEOTIDE SEQUENCE [LARGE SCALE GENOMIC DNA]</scope>
    <source>
        <strain evidence="7">V071</strain>
    </source>
</reference>
<keyword evidence="5" id="KW-0472">Membrane</keyword>
<keyword evidence="3" id="KW-0325">Glycoprotein</keyword>
<dbReference type="InterPro" id="IPR007110">
    <property type="entry name" value="Ig-like_dom"/>
</dbReference>
<dbReference type="Gene3D" id="2.60.40.10">
    <property type="entry name" value="Immunoglobulins"/>
    <property type="match status" value="1"/>
</dbReference>
<keyword evidence="2" id="KW-1015">Disulfide bond</keyword>
<accession>A0AAW0HJ21</accession>
<evidence type="ECO:0000313" key="7">
    <source>
        <dbReference type="EMBL" id="KAK7802087.1"/>
    </source>
</evidence>
<dbReference type="Pfam" id="PF13895">
    <property type="entry name" value="Ig_2"/>
    <property type="match status" value="1"/>
</dbReference>
<comment type="caution">
    <text evidence="7">The sequence shown here is derived from an EMBL/GenBank/DDBJ whole genome shotgun (WGS) entry which is preliminary data.</text>
</comment>
<dbReference type="AlphaFoldDB" id="A0AAW0HJ21"/>
<feature type="domain" description="Ig-like" evidence="6">
    <location>
        <begin position="3"/>
        <end position="94"/>
    </location>
</feature>
<dbReference type="FunFam" id="2.60.40.10:FF:000049">
    <property type="entry name" value="Leukocyte immunoglobulin-like receptor subfamily B member 1"/>
    <property type="match status" value="1"/>
</dbReference>
<evidence type="ECO:0000256" key="5">
    <source>
        <dbReference type="SAM" id="Phobius"/>
    </source>
</evidence>
<dbReference type="Proteomes" id="UP001488838">
    <property type="component" value="Unassembled WGS sequence"/>
</dbReference>
<dbReference type="SUPFAM" id="SSF48726">
    <property type="entry name" value="Immunoglobulin"/>
    <property type="match status" value="1"/>
</dbReference>
<dbReference type="GO" id="GO:0002764">
    <property type="term" value="P:immune response-regulating signaling pathway"/>
    <property type="evidence" value="ECO:0007669"/>
    <property type="project" value="TreeGrafter"/>
</dbReference>
<keyword evidence="5" id="KW-1133">Transmembrane helix</keyword>
<dbReference type="EMBL" id="JBBHLL010000478">
    <property type="protein sequence ID" value="KAK7802087.1"/>
    <property type="molecule type" value="Genomic_DNA"/>
</dbReference>
<evidence type="ECO:0000259" key="6">
    <source>
        <dbReference type="PROSITE" id="PS50835"/>
    </source>
</evidence>
<dbReference type="InterPro" id="IPR036179">
    <property type="entry name" value="Ig-like_dom_sf"/>
</dbReference>
<proteinExistence type="predicted"/>
<organism evidence="7 8">
    <name type="scientific">Myodes glareolus</name>
    <name type="common">Bank vole</name>
    <name type="synonym">Clethrionomys glareolus</name>
    <dbReference type="NCBI Taxonomy" id="447135"/>
    <lineage>
        <taxon>Eukaryota</taxon>
        <taxon>Metazoa</taxon>
        <taxon>Chordata</taxon>
        <taxon>Craniata</taxon>
        <taxon>Vertebrata</taxon>
        <taxon>Euteleostomi</taxon>
        <taxon>Mammalia</taxon>
        <taxon>Eutheria</taxon>
        <taxon>Euarchontoglires</taxon>
        <taxon>Glires</taxon>
        <taxon>Rodentia</taxon>
        <taxon>Myomorpha</taxon>
        <taxon>Muroidea</taxon>
        <taxon>Cricetidae</taxon>
        <taxon>Arvicolinae</taxon>
        <taxon>Myodes</taxon>
    </lineage>
</organism>
<feature type="non-terminal residue" evidence="7">
    <location>
        <position position="1"/>
    </location>
</feature>
<gene>
    <name evidence="7" type="ORF">U0070_023986</name>
</gene>
<evidence type="ECO:0000256" key="1">
    <source>
        <dbReference type="ARBA" id="ARBA00022729"/>
    </source>
</evidence>
<dbReference type="PANTHER" id="PTHR11738">
    <property type="entry name" value="MHC CLASS I NK CELL RECEPTOR"/>
    <property type="match status" value="1"/>
</dbReference>
<keyword evidence="1" id="KW-0732">Signal</keyword>
<dbReference type="PANTHER" id="PTHR11738:SF193">
    <property type="entry name" value="IMMUNOGLOBULIN SUBTYPE DOMAIN-CONTAINING PROTEIN"/>
    <property type="match status" value="1"/>
</dbReference>
<dbReference type="GO" id="GO:0005886">
    <property type="term" value="C:plasma membrane"/>
    <property type="evidence" value="ECO:0007669"/>
    <property type="project" value="TreeGrafter"/>
</dbReference>
<evidence type="ECO:0000256" key="3">
    <source>
        <dbReference type="ARBA" id="ARBA00023180"/>
    </source>
</evidence>
<dbReference type="InterPro" id="IPR013783">
    <property type="entry name" value="Ig-like_fold"/>
</dbReference>
<keyword evidence="4" id="KW-0393">Immunoglobulin domain</keyword>
<keyword evidence="8" id="KW-1185">Reference proteome</keyword>
<evidence type="ECO:0000256" key="4">
    <source>
        <dbReference type="ARBA" id="ARBA00023319"/>
    </source>
</evidence>
<feature type="transmembrane region" description="Helical" evidence="5">
    <location>
        <begin position="107"/>
        <end position="127"/>
    </location>
</feature>
<name>A0AAW0HJ21_MYOGA</name>
<evidence type="ECO:0000313" key="8">
    <source>
        <dbReference type="Proteomes" id="UP001488838"/>
    </source>
</evidence>
<dbReference type="PROSITE" id="PS50835">
    <property type="entry name" value="IG_LIKE"/>
    <property type="match status" value="1"/>
</dbReference>